<keyword evidence="6" id="KW-1185">Reference proteome</keyword>
<dbReference type="SUPFAM" id="SSF48452">
    <property type="entry name" value="TPR-like"/>
    <property type="match status" value="1"/>
</dbReference>
<evidence type="ECO:0000313" key="5">
    <source>
        <dbReference type="EMBL" id="CAH0726479.1"/>
    </source>
</evidence>
<dbReference type="GO" id="GO:0005737">
    <property type="term" value="C:cytoplasm"/>
    <property type="evidence" value="ECO:0007669"/>
    <property type="project" value="TreeGrafter"/>
</dbReference>
<accession>A0A8J9YD95</accession>
<dbReference type="InterPro" id="IPR001179">
    <property type="entry name" value="PPIase_FKBP_dom"/>
</dbReference>
<dbReference type="PANTHER" id="PTHR46674">
    <property type="entry name" value="INACTIVE PEPTIDYL-PROLYL CIS-TRANS ISOMERASE FKBP6"/>
    <property type="match status" value="1"/>
</dbReference>
<dbReference type="OrthoDB" id="8116123at2759"/>
<dbReference type="GO" id="GO:0007283">
    <property type="term" value="P:spermatogenesis"/>
    <property type="evidence" value="ECO:0007669"/>
    <property type="project" value="TreeGrafter"/>
</dbReference>
<keyword evidence="3" id="KW-0802">TPR repeat</keyword>
<dbReference type="InterPro" id="IPR019734">
    <property type="entry name" value="TPR_rpt"/>
</dbReference>
<organism evidence="5 6">
    <name type="scientific">Brenthis ino</name>
    <name type="common">lesser marbled fritillary</name>
    <dbReference type="NCBI Taxonomy" id="405034"/>
    <lineage>
        <taxon>Eukaryota</taxon>
        <taxon>Metazoa</taxon>
        <taxon>Ecdysozoa</taxon>
        <taxon>Arthropoda</taxon>
        <taxon>Hexapoda</taxon>
        <taxon>Insecta</taxon>
        <taxon>Pterygota</taxon>
        <taxon>Neoptera</taxon>
        <taxon>Endopterygota</taxon>
        <taxon>Lepidoptera</taxon>
        <taxon>Glossata</taxon>
        <taxon>Ditrysia</taxon>
        <taxon>Papilionoidea</taxon>
        <taxon>Nymphalidae</taxon>
        <taxon>Heliconiinae</taxon>
        <taxon>Argynnini</taxon>
        <taxon>Brenthis</taxon>
    </lineage>
</organism>
<evidence type="ECO:0000256" key="3">
    <source>
        <dbReference type="ARBA" id="ARBA00022803"/>
    </source>
</evidence>
<dbReference type="SUPFAM" id="SSF54534">
    <property type="entry name" value="FKBP-like"/>
    <property type="match status" value="1"/>
</dbReference>
<evidence type="ECO:0000259" key="4">
    <source>
        <dbReference type="Pfam" id="PF00254"/>
    </source>
</evidence>
<dbReference type="EMBL" id="OV170226">
    <property type="protein sequence ID" value="CAH0726479.1"/>
    <property type="molecule type" value="Genomic_DNA"/>
</dbReference>
<name>A0A8J9YD95_9NEOP</name>
<evidence type="ECO:0000256" key="2">
    <source>
        <dbReference type="ARBA" id="ARBA00022737"/>
    </source>
</evidence>
<dbReference type="Proteomes" id="UP000838878">
    <property type="component" value="Chromosome 6"/>
</dbReference>
<dbReference type="InterPro" id="IPR042282">
    <property type="entry name" value="FKBP6/shu"/>
</dbReference>
<dbReference type="GO" id="GO:0051879">
    <property type="term" value="F:Hsp90 protein binding"/>
    <property type="evidence" value="ECO:0007669"/>
    <property type="project" value="TreeGrafter"/>
</dbReference>
<reference evidence="5" key="1">
    <citation type="submission" date="2021-12" db="EMBL/GenBank/DDBJ databases">
        <authorList>
            <person name="Martin H S."/>
        </authorList>
    </citation>
    <scope>NUCLEOTIDE SEQUENCE</scope>
</reference>
<feature type="non-terminal residue" evidence="5">
    <location>
        <position position="429"/>
    </location>
</feature>
<dbReference type="Gene3D" id="1.25.40.10">
    <property type="entry name" value="Tetratricopeptide repeat domain"/>
    <property type="match status" value="1"/>
</dbReference>
<comment type="similarity">
    <text evidence="1">Belongs to the FKBP6 family.</text>
</comment>
<dbReference type="GO" id="GO:0003755">
    <property type="term" value="F:peptidyl-prolyl cis-trans isomerase activity"/>
    <property type="evidence" value="ECO:0007669"/>
    <property type="project" value="InterPro"/>
</dbReference>
<evidence type="ECO:0000256" key="1">
    <source>
        <dbReference type="ARBA" id="ARBA00009648"/>
    </source>
</evidence>
<sequence>MNSHDSAPIALEDGLDLGKLFTCGSILHINEDYDHLAYVEPENKEVNRLDYIGEPVTSFEEFQKQLTPLDEHGLIKKKILEEGGGLPLDKGFTVSFIFSGYWENSYEPFDFTKLHKPLVVILNENGLLPGLQTAIASMLVGETSVFLLSYKVMYGEIGIPPRIKPKADCVFYIKLVKSIITPKDGQIDFSEPNMFNRVQHEVKLLYSSGLMLYKTNNFTAASQVFKKAVNMLHRCRLADESEEKIQEKYLKKLYLNLAICYNETKLPCKACIACNELNRLNSLWNNGKALFQNAKALRMIGQFDAAEKKLKRALQLNPNESITAELKLLNKLKDSCYKKKLISNDILSDRKNIVRENFKSDVDNLIKTFKENVDLCKFTLPGELNAAEKDYIKEACIRENLYFTEINQKCLLDKDNESDPIESKIDLFH</sequence>
<dbReference type="AlphaFoldDB" id="A0A8J9YD95"/>
<feature type="domain" description="PPIase FKBP-type" evidence="4">
    <location>
        <begin position="90"/>
        <end position="176"/>
    </location>
</feature>
<keyword evidence="2" id="KW-0677">Repeat</keyword>
<dbReference type="GO" id="GO:0034587">
    <property type="term" value="P:piRNA processing"/>
    <property type="evidence" value="ECO:0007669"/>
    <property type="project" value="TreeGrafter"/>
</dbReference>
<dbReference type="Gene3D" id="3.10.50.40">
    <property type="match status" value="1"/>
</dbReference>
<protein>
    <recommendedName>
        <fullName evidence="4">PPIase FKBP-type domain-containing protein</fullName>
    </recommendedName>
</protein>
<proteinExistence type="inferred from homology"/>
<evidence type="ECO:0000313" key="6">
    <source>
        <dbReference type="Proteomes" id="UP000838878"/>
    </source>
</evidence>
<gene>
    <name evidence="5" type="ORF">BINO364_LOCUS11933</name>
</gene>
<dbReference type="InterPro" id="IPR011990">
    <property type="entry name" value="TPR-like_helical_dom_sf"/>
</dbReference>
<dbReference type="Pfam" id="PF00254">
    <property type="entry name" value="FKBP_C"/>
    <property type="match status" value="1"/>
</dbReference>
<dbReference type="SMART" id="SM00028">
    <property type="entry name" value="TPR"/>
    <property type="match status" value="2"/>
</dbReference>
<dbReference type="InterPro" id="IPR046357">
    <property type="entry name" value="PPIase_dom_sf"/>
</dbReference>
<dbReference type="PANTHER" id="PTHR46674:SF1">
    <property type="entry name" value="INACTIVE PEPTIDYL-PROLYL CIS-TRANS ISOMERASE FKBP6"/>
    <property type="match status" value="1"/>
</dbReference>